<accession>A0A4P9YGV4</accession>
<name>A0A4P9YGV4_ROZAC</name>
<keyword evidence="1" id="KW-0175">Coiled coil</keyword>
<feature type="domain" description="PAC" evidence="3">
    <location>
        <begin position="252"/>
        <end position="304"/>
    </location>
</feature>
<dbReference type="AlphaFoldDB" id="A0A4P9YGV4"/>
<dbReference type="EMBL" id="ML005374">
    <property type="protein sequence ID" value="RKP18763.1"/>
    <property type="molecule type" value="Genomic_DNA"/>
</dbReference>
<evidence type="ECO:0000313" key="4">
    <source>
        <dbReference type="EMBL" id="RKP18763.1"/>
    </source>
</evidence>
<proteinExistence type="predicted"/>
<dbReference type="PROSITE" id="PS50113">
    <property type="entry name" value="PAC"/>
    <property type="match status" value="1"/>
</dbReference>
<feature type="domain" description="PAS" evidence="2">
    <location>
        <begin position="188"/>
        <end position="251"/>
    </location>
</feature>
<dbReference type="SMART" id="SM00091">
    <property type="entry name" value="PAS"/>
    <property type="match status" value="1"/>
</dbReference>
<gene>
    <name evidence="4" type="ORF">ROZALSC1DRAFT_29582</name>
</gene>
<evidence type="ECO:0000259" key="2">
    <source>
        <dbReference type="PROSITE" id="PS50112"/>
    </source>
</evidence>
<dbReference type="InterPro" id="IPR035965">
    <property type="entry name" value="PAS-like_dom_sf"/>
</dbReference>
<dbReference type="Gene3D" id="3.30.450.20">
    <property type="entry name" value="PAS domain"/>
    <property type="match status" value="1"/>
</dbReference>
<feature type="coiled-coil region" evidence="1">
    <location>
        <begin position="292"/>
        <end position="319"/>
    </location>
</feature>
<dbReference type="InterPro" id="IPR000014">
    <property type="entry name" value="PAS"/>
</dbReference>
<evidence type="ECO:0000259" key="3">
    <source>
        <dbReference type="PROSITE" id="PS50113"/>
    </source>
</evidence>
<sequence>MCKDGYNRIKGNQTSKTKGSSHLSLTCDFDWNITEIRSSDSICLEYNFFNSINNELSRSHLTLAKEQLLEVRDSFLKTFKPEIDSGGCFSFHLNTNEFKGITLDHCGLSTSLIIPFTSTTPFSDWSSAVRLLTVKGVEYKLIPQKQHMVMYRISLTLPYDRDEFDVIGFSSSAERDMILDDYILKTWLLDQVKEAVIATDVNGIVMYWNQHATDLYGYTKEETYGNSIHGLLTYEVTEDISMDILSNLKKGNSWKGTFFARHKDGHTISVTDTPIKDSTGAIVGIVGISSDNSSFDNAMQNLEKMRSTLEDEVNKRTLELTKVNKKLQDEVNVRRKVQDQLELLSLVALKTNVSVIMLSPDLTISWMNEASDIIGSPFADLIFLEISEIDCGHCGYLEVEIEKLKE</sequence>
<dbReference type="PROSITE" id="PS50112">
    <property type="entry name" value="PAS"/>
    <property type="match status" value="1"/>
</dbReference>
<dbReference type="CDD" id="cd00130">
    <property type="entry name" value="PAS"/>
    <property type="match status" value="1"/>
</dbReference>
<reference evidence="5" key="1">
    <citation type="journal article" date="2018" name="Nat. Microbiol.">
        <title>Leveraging single-cell genomics to expand the fungal tree of life.</title>
        <authorList>
            <person name="Ahrendt S.R."/>
            <person name="Quandt C.A."/>
            <person name="Ciobanu D."/>
            <person name="Clum A."/>
            <person name="Salamov A."/>
            <person name="Andreopoulos B."/>
            <person name="Cheng J.F."/>
            <person name="Woyke T."/>
            <person name="Pelin A."/>
            <person name="Henrissat B."/>
            <person name="Reynolds N.K."/>
            <person name="Benny G.L."/>
            <person name="Smith M.E."/>
            <person name="James T.Y."/>
            <person name="Grigoriev I.V."/>
        </authorList>
    </citation>
    <scope>NUCLEOTIDE SEQUENCE [LARGE SCALE GENOMIC DNA]</scope>
    <source>
        <strain evidence="5">CSF55</strain>
    </source>
</reference>
<organism evidence="4 5">
    <name type="scientific">Rozella allomycis (strain CSF55)</name>
    <dbReference type="NCBI Taxonomy" id="988480"/>
    <lineage>
        <taxon>Eukaryota</taxon>
        <taxon>Fungi</taxon>
        <taxon>Fungi incertae sedis</taxon>
        <taxon>Cryptomycota</taxon>
        <taxon>Cryptomycota incertae sedis</taxon>
        <taxon>Rozella</taxon>
    </lineage>
</organism>
<evidence type="ECO:0008006" key="6">
    <source>
        <dbReference type="Google" id="ProtNLM"/>
    </source>
</evidence>
<dbReference type="NCBIfam" id="TIGR00229">
    <property type="entry name" value="sensory_box"/>
    <property type="match status" value="1"/>
</dbReference>
<evidence type="ECO:0000313" key="5">
    <source>
        <dbReference type="Proteomes" id="UP000281549"/>
    </source>
</evidence>
<evidence type="ECO:0000256" key="1">
    <source>
        <dbReference type="SAM" id="Coils"/>
    </source>
</evidence>
<dbReference type="SUPFAM" id="SSF55785">
    <property type="entry name" value="PYP-like sensor domain (PAS domain)"/>
    <property type="match status" value="1"/>
</dbReference>
<dbReference type="Pfam" id="PF13426">
    <property type="entry name" value="PAS_9"/>
    <property type="match status" value="1"/>
</dbReference>
<feature type="non-terminal residue" evidence="4">
    <location>
        <position position="406"/>
    </location>
</feature>
<dbReference type="Proteomes" id="UP000281549">
    <property type="component" value="Unassembled WGS sequence"/>
</dbReference>
<protein>
    <recommendedName>
        <fullName evidence="6">PAS domain-containing protein</fullName>
    </recommendedName>
</protein>
<dbReference type="InterPro" id="IPR000700">
    <property type="entry name" value="PAS-assoc_C"/>
</dbReference>